<feature type="transmembrane region" description="Helical" evidence="1">
    <location>
        <begin position="20"/>
        <end position="39"/>
    </location>
</feature>
<organism evidence="2 3">
    <name type="scientific">Albidovulum inexpectatum</name>
    <dbReference type="NCBI Taxonomy" id="196587"/>
    <lineage>
        <taxon>Bacteria</taxon>
        <taxon>Pseudomonadati</taxon>
        <taxon>Pseudomonadota</taxon>
        <taxon>Alphaproteobacteria</taxon>
        <taxon>Rhodobacterales</taxon>
        <taxon>Paracoccaceae</taxon>
        <taxon>Albidovulum</taxon>
    </lineage>
</organism>
<name>A0A2S5JIX2_9RHOB</name>
<dbReference type="Proteomes" id="UP000239736">
    <property type="component" value="Unassembled WGS sequence"/>
</dbReference>
<dbReference type="RefSeq" id="WP_281259910.1">
    <property type="nucleotide sequence ID" value="NZ_PRDS01000002.1"/>
</dbReference>
<protein>
    <submittedName>
        <fullName evidence="2">Uncharacterized protein</fullName>
    </submittedName>
</protein>
<evidence type="ECO:0000313" key="3">
    <source>
        <dbReference type="Proteomes" id="UP000239736"/>
    </source>
</evidence>
<sequence length="40" mass="4420">MKTDLKSVLMRARPNLVQDALGLGALVLMLFVGLHLPQIF</sequence>
<keyword evidence="1" id="KW-0812">Transmembrane</keyword>
<dbReference type="EMBL" id="PRDS01000002">
    <property type="protein sequence ID" value="PPB81466.1"/>
    <property type="molecule type" value="Genomic_DNA"/>
</dbReference>
<comment type="caution">
    <text evidence="2">The sequence shown here is derived from an EMBL/GenBank/DDBJ whole genome shotgun (WGS) entry which is preliminary data.</text>
</comment>
<keyword evidence="1" id="KW-0472">Membrane</keyword>
<evidence type="ECO:0000313" key="2">
    <source>
        <dbReference type="EMBL" id="PPB81466.1"/>
    </source>
</evidence>
<keyword evidence="3" id="KW-1185">Reference proteome</keyword>
<proteinExistence type="predicted"/>
<dbReference type="AlphaFoldDB" id="A0A2S5JIX2"/>
<keyword evidence="1" id="KW-1133">Transmembrane helix</keyword>
<reference evidence="2 3" key="1">
    <citation type="submission" date="2018-01" db="EMBL/GenBank/DDBJ databases">
        <title>Genomic Encyclopedia of Archaeal and Bacterial Type Strains, Phase II (KMG-II): from individual species to whole genera.</title>
        <authorList>
            <person name="Goeker M."/>
        </authorList>
    </citation>
    <scope>NUCLEOTIDE SEQUENCE [LARGE SCALE GENOMIC DNA]</scope>
    <source>
        <strain evidence="2 3">DSM 12048</strain>
    </source>
</reference>
<gene>
    <name evidence="2" type="ORF">LV82_00674</name>
</gene>
<evidence type="ECO:0000256" key="1">
    <source>
        <dbReference type="SAM" id="Phobius"/>
    </source>
</evidence>
<accession>A0A2S5JIX2</accession>